<keyword evidence="2" id="KW-1185">Reference proteome</keyword>
<accession>A0A8K0EEG1</accession>
<organism evidence="1 2">
    <name type="scientific">Branchiostoma lanceolatum</name>
    <name type="common">Common lancelet</name>
    <name type="synonym">Amphioxus lanceolatum</name>
    <dbReference type="NCBI Taxonomy" id="7740"/>
    <lineage>
        <taxon>Eukaryota</taxon>
        <taxon>Metazoa</taxon>
        <taxon>Chordata</taxon>
        <taxon>Cephalochordata</taxon>
        <taxon>Leptocardii</taxon>
        <taxon>Amphioxiformes</taxon>
        <taxon>Branchiostomatidae</taxon>
        <taxon>Branchiostoma</taxon>
    </lineage>
</organism>
<reference evidence="1" key="1">
    <citation type="submission" date="2022-01" db="EMBL/GenBank/DDBJ databases">
        <authorList>
            <person name="Braso-Vives M."/>
        </authorList>
    </citation>
    <scope>NUCLEOTIDE SEQUENCE</scope>
</reference>
<protein>
    <submittedName>
        <fullName evidence="1">Hypp8043 protein</fullName>
    </submittedName>
</protein>
<dbReference type="AlphaFoldDB" id="A0A8K0EEG1"/>
<gene>
    <name evidence="1" type="primary">Hypp8043</name>
    <name evidence="1" type="ORF">BLAG_LOCUS9417</name>
</gene>
<proteinExistence type="predicted"/>
<evidence type="ECO:0000313" key="2">
    <source>
        <dbReference type="Proteomes" id="UP000838412"/>
    </source>
</evidence>
<sequence length="92" mass="9806">MKKAVGIGVPLVLIVAVAVYLAMTGSKNQKPGHHVIERAVEMPDYLQEALKKAAAEDAPKDYVPDKRFLGAIASLASKVIGKCYQHPMSSSG</sequence>
<evidence type="ECO:0000313" key="1">
    <source>
        <dbReference type="EMBL" id="CAH1247883.1"/>
    </source>
</evidence>
<name>A0A8K0EEG1_BRALA</name>
<dbReference type="OrthoDB" id="10215937at2759"/>
<dbReference type="EMBL" id="OV696701">
    <property type="protein sequence ID" value="CAH1247883.1"/>
    <property type="molecule type" value="Genomic_DNA"/>
</dbReference>
<dbReference type="Proteomes" id="UP000838412">
    <property type="component" value="Chromosome 16"/>
</dbReference>